<dbReference type="AlphaFoldDB" id="A0A0C3P825"/>
<gene>
    <name evidence="3" type="ORF">M404DRAFT_26785</name>
</gene>
<dbReference type="InParanoid" id="A0A0C3P825"/>
<proteinExistence type="predicted"/>
<keyword evidence="1" id="KW-0175">Coiled coil</keyword>
<evidence type="ECO:0000256" key="1">
    <source>
        <dbReference type="SAM" id="Coils"/>
    </source>
</evidence>
<dbReference type="Proteomes" id="UP000054217">
    <property type="component" value="Unassembled WGS sequence"/>
</dbReference>
<feature type="region of interest" description="Disordered" evidence="2">
    <location>
        <begin position="141"/>
        <end position="197"/>
    </location>
</feature>
<dbReference type="EMBL" id="KN831974">
    <property type="protein sequence ID" value="KIO03816.1"/>
    <property type="molecule type" value="Genomic_DNA"/>
</dbReference>
<organism evidence="3 4">
    <name type="scientific">Pisolithus tinctorius Marx 270</name>
    <dbReference type="NCBI Taxonomy" id="870435"/>
    <lineage>
        <taxon>Eukaryota</taxon>
        <taxon>Fungi</taxon>
        <taxon>Dikarya</taxon>
        <taxon>Basidiomycota</taxon>
        <taxon>Agaricomycotina</taxon>
        <taxon>Agaricomycetes</taxon>
        <taxon>Agaricomycetidae</taxon>
        <taxon>Boletales</taxon>
        <taxon>Sclerodermatineae</taxon>
        <taxon>Pisolithaceae</taxon>
        <taxon>Pisolithus</taxon>
    </lineage>
</organism>
<reference evidence="4" key="2">
    <citation type="submission" date="2015-01" db="EMBL/GenBank/DDBJ databases">
        <title>Evolutionary Origins and Diversification of the Mycorrhizal Mutualists.</title>
        <authorList>
            <consortium name="DOE Joint Genome Institute"/>
            <consortium name="Mycorrhizal Genomics Consortium"/>
            <person name="Kohler A."/>
            <person name="Kuo A."/>
            <person name="Nagy L.G."/>
            <person name="Floudas D."/>
            <person name="Copeland A."/>
            <person name="Barry K.W."/>
            <person name="Cichocki N."/>
            <person name="Veneault-Fourrey C."/>
            <person name="LaButti K."/>
            <person name="Lindquist E.A."/>
            <person name="Lipzen A."/>
            <person name="Lundell T."/>
            <person name="Morin E."/>
            <person name="Murat C."/>
            <person name="Riley R."/>
            <person name="Ohm R."/>
            <person name="Sun H."/>
            <person name="Tunlid A."/>
            <person name="Henrissat B."/>
            <person name="Grigoriev I.V."/>
            <person name="Hibbett D.S."/>
            <person name="Martin F."/>
        </authorList>
    </citation>
    <scope>NUCLEOTIDE SEQUENCE [LARGE SCALE GENOMIC DNA]</scope>
    <source>
        <strain evidence="4">Marx 270</strain>
    </source>
</reference>
<dbReference type="STRING" id="870435.A0A0C3P825"/>
<evidence type="ECO:0000313" key="3">
    <source>
        <dbReference type="EMBL" id="KIO03816.1"/>
    </source>
</evidence>
<feature type="compositionally biased region" description="Basic and acidic residues" evidence="2">
    <location>
        <begin position="261"/>
        <end position="279"/>
    </location>
</feature>
<feature type="coiled-coil region" evidence="1">
    <location>
        <begin position="16"/>
        <end position="58"/>
    </location>
</feature>
<sequence length="305" mass="33618">MPYDQDLLPDLTQAMSVKLQEEAQLAEEAQLEVERQEQAQLEEERAHAEAEVQRIEVVHKAEEARKAEQSRQADALVGSLTGASSNVEVMNPRCLCCTRTNMSCLCNTYGKKRCLACNQCNELKECCQWLVEGETGTGVGLAGDKGKRKTDVTSPCAGEKKKRLRRPSAKVLEGTGDEDNVGEGPLMSKKTSDEVKAGPVTGDQMEHLIKAVEHVADNMAGLATAQREVSQNFYQFARSYETYIEERFEFLVLDMPSDQDTTNKEDRDVKGIDNELEGLREEEEGSQSWSESGDQAGASSAGSQV</sequence>
<feature type="compositionally biased region" description="Low complexity" evidence="2">
    <location>
        <begin position="286"/>
        <end position="305"/>
    </location>
</feature>
<dbReference type="HOGENOM" id="CLU_048923_1_0_1"/>
<name>A0A0C3P825_PISTI</name>
<protein>
    <submittedName>
        <fullName evidence="3">Uncharacterized protein</fullName>
    </submittedName>
</protein>
<keyword evidence="4" id="KW-1185">Reference proteome</keyword>
<accession>A0A0C3P825</accession>
<dbReference type="OrthoDB" id="2709995at2759"/>
<evidence type="ECO:0000313" key="4">
    <source>
        <dbReference type="Proteomes" id="UP000054217"/>
    </source>
</evidence>
<feature type="region of interest" description="Disordered" evidence="2">
    <location>
        <begin position="257"/>
        <end position="305"/>
    </location>
</feature>
<evidence type="ECO:0000256" key="2">
    <source>
        <dbReference type="SAM" id="MobiDB-lite"/>
    </source>
</evidence>
<reference evidence="3 4" key="1">
    <citation type="submission" date="2014-04" db="EMBL/GenBank/DDBJ databases">
        <authorList>
            <consortium name="DOE Joint Genome Institute"/>
            <person name="Kuo A."/>
            <person name="Kohler A."/>
            <person name="Costa M.D."/>
            <person name="Nagy L.G."/>
            <person name="Floudas D."/>
            <person name="Copeland A."/>
            <person name="Barry K.W."/>
            <person name="Cichocki N."/>
            <person name="Veneault-Fourrey C."/>
            <person name="LaButti K."/>
            <person name="Lindquist E.A."/>
            <person name="Lipzen A."/>
            <person name="Lundell T."/>
            <person name="Morin E."/>
            <person name="Murat C."/>
            <person name="Sun H."/>
            <person name="Tunlid A."/>
            <person name="Henrissat B."/>
            <person name="Grigoriev I.V."/>
            <person name="Hibbett D.S."/>
            <person name="Martin F."/>
            <person name="Nordberg H.P."/>
            <person name="Cantor M.N."/>
            <person name="Hua S.X."/>
        </authorList>
    </citation>
    <scope>NUCLEOTIDE SEQUENCE [LARGE SCALE GENOMIC DNA]</scope>
    <source>
        <strain evidence="3 4">Marx 270</strain>
    </source>
</reference>